<dbReference type="NCBIfam" id="TIGR00229">
    <property type="entry name" value="sensory_box"/>
    <property type="match status" value="3"/>
</dbReference>
<dbReference type="SMART" id="SM00448">
    <property type="entry name" value="REC"/>
    <property type="match status" value="1"/>
</dbReference>
<feature type="domain" description="PAC" evidence="20">
    <location>
        <begin position="647"/>
        <end position="705"/>
    </location>
</feature>
<dbReference type="PANTHER" id="PTHR45339">
    <property type="entry name" value="HYBRID SIGNAL TRANSDUCTION HISTIDINE KINASE J"/>
    <property type="match status" value="1"/>
</dbReference>
<dbReference type="SMART" id="SM00086">
    <property type="entry name" value="PAC"/>
    <property type="match status" value="3"/>
</dbReference>
<evidence type="ECO:0000256" key="15">
    <source>
        <dbReference type="SAM" id="Coils"/>
    </source>
</evidence>
<dbReference type="FunFam" id="3.30.565.10:FF:000010">
    <property type="entry name" value="Sensor histidine kinase RcsC"/>
    <property type="match status" value="1"/>
</dbReference>
<dbReference type="PANTHER" id="PTHR45339:SF1">
    <property type="entry name" value="HYBRID SIGNAL TRANSDUCTION HISTIDINE KINASE J"/>
    <property type="match status" value="1"/>
</dbReference>
<dbReference type="InterPro" id="IPR036097">
    <property type="entry name" value="HisK_dim/P_sf"/>
</dbReference>
<dbReference type="InterPro" id="IPR003660">
    <property type="entry name" value="HAMP_dom"/>
</dbReference>
<feature type="modified residue" description="4-aspartylphosphate" evidence="14">
    <location>
        <position position="1156"/>
    </location>
</feature>
<dbReference type="KEGG" id="cep:Cri9333_0779"/>
<dbReference type="AlphaFoldDB" id="K9VUB3"/>
<dbReference type="SUPFAM" id="SSF55874">
    <property type="entry name" value="ATPase domain of HSP90 chaperone/DNA topoisomerase II/histidine kinase"/>
    <property type="match status" value="1"/>
</dbReference>
<evidence type="ECO:0000256" key="12">
    <source>
        <dbReference type="ARBA" id="ARBA00023136"/>
    </source>
</evidence>
<dbReference type="InterPro" id="IPR013767">
    <property type="entry name" value="PAS_fold"/>
</dbReference>
<dbReference type="CDD" id="cd00130">
    <property type="entry name" value="PAS"/>
    <property type="match status" value="3"/>
</dbReference>
<dbReference type="SMART" id="SM00304">
    <property type="entry name" value="HAMP"/>
    <property type="match status" value="1"/>
</dbReference>
<feature type="domain" description="PAC" evidence="20">
    <location>
        <begin position="785"/>
        <end position="838"/>
    </location>
</feature>
<feature type="transmembrane region" description="Helical" evidence="16">
    <location>
        <begin position="21"/>
        <end position="43"/>
    </location>
</feature>
<evidence type="ECO:0000256" key="14">
    <source>
        <dbReference type="PROSITE-ProRule" id="PRU00169"/>
    </source>
</evidence>
<evidence type="ECO:0000259" key="20">
    <source>
        <dbReference type="PROSITE" id="PS50113"/>
    </source>
</evidence>
<dbReference type="Gene3D" id="3.30.565.10">
    <property type="entry name" value="Histidine kinase-like ATPase, C-terminal domain"/>
    <property type="match status" value="1"/>
</dbReference>
<feature type="coiled-coil region" evidence="15">
    <location>
        <begin position="560"/>
        <end position="587"/>
    </location>
</feature>
<dbReference type="SUPFAM" id="SSF47384">
    <property type="entry name" value="Homodimeric domain of signal transducing histidine kinase"/>
    <property type="match status" value="1"/>
</dbReference>
<evidence type="ECO:0000256" key="2">
    <source>
        <dbReference type="ARBA" id="ARBA00004651"/>
    </source>
</evidence>
<dbReference type="CDD" id="cd00082">
    <property type="entry name" value="HisKA"/>
    <property type="match status" value="1"/>
</dbReference>
<dbReference type="SUPFAM" id="SSF52172">
    <property type="entry name" value="CheY-like"/>
    <property type="match status" value="1"/>
</dbReference>
<evidence type="ECO:0000256" key="10">
    <source>
        <dbReference type="ARBA" id="ARBA00022989"/>
    </source>
</evidence>
<dbReference type="Proteomes" id="UP000010472">
    <property type="component" value="Chromosome"/>
</dbReference>
<dbReference type="InterPro" id="IPR011006">
    <property type="entry name" value="CheY-like_superfamily"/>
</dbReference>
<dbReference type="Pfam" id="PF00672">
    <property type="entry name" value="HAMP"/>
    <property type="match status" value="1"/>
</dbReference>
<dbReference type="Gene3D" id="3.30.450.20">
    <property type="entry name" value="PAS domain"/>
    <property type="match status" value="4"/>
</dbReference>
<feature type="domain" description="Histidine kinase" evidence="17">
    <location>
        <begin position="856"/>
        <end position="1080"/>
    </location>
</feature>
<dbReference type="Pfam" id="PF00072">
    <property type="entry name" value="Response_reg"/>
    <property type="match status" value="1"/>
</dbReference>
<dbReference type="InterPro" id="IPR001610">
    <property type="entry name" value="PAC"/>
</dbReference>
<keyword evidence="23" id="KW-1185">Reference proteome</keyword>
<keyword evidence="12 16" id="KW-0472">Membrane</keyword>
<evidence type="ECO:0000256" key="1">
    <source>
        <dbReference type="ARBA" id="ARBA00000085"/>
    </source>
</evidence>
<feature type="domain" description="Response regulatory" evidence="18">
    <location>
        <begin position="1107"/>
        <end position="1237"/>
    </location>
</feature>
<dbReference type="PROSITE" id="PS50109">
    <property type="entry name" value="HIS_KIN"/>
    <property type="match status" value="1"/>
</dbReference>
<dbReference type="SUPFAM" id="SSF55785">
    <property type="entry name" value="PYP-like sensor domain (PAS domain)"/>
    <property type="match status" value="3"/>
</dbReference>
<evidence type="ECO:0000313" key="22">
    <source>
        <dbReference type="EMBL" id="AFZ11698.1"/>
    </source>
</evidence>
<evidence type="ECO:0000259" key="17">
    <source>
        <dbReference type="PROSITE" id="PS50109"/>
    </source>
</evidence>
<dbReference type="PROSITE" id="PS50110">
    <property type="entry name" value="RESPONSE_REGULATORY"/>
    <property type="match status" value="1"/>
</dbReference>
<comment type="similarity">
    <text evidence="3">In the N-terminal section; belongs to the phytochrome family.</text>
</comment>
<dbReference type="InterPro" id="IPR005467">
    <property type="entry name" value="His_kinase_dom"/>
</dbReference>
<dbReference type="InterPro" id="IPR000700">
    <property type="entry name" value="PAS-assoc_C"/>
</dbReference>
<dbReference type="InterPro" id="IPR003594">
    <property type="entry name" value="HATPase_dom"/>
</dbReference>
<keyword evidence="9 22" id="KW-0418">Kinase</keyword>
<dbReference type="InterPro" id="IPR035965">
    <property type="entry name" value="PAS-like_dom_sf"/>
</dbReference>
<keyword evidence="10 16" id="KW-1133">Transmembrane helix</keyword>
<name>K9VUB3_9CYAN</name>
<evidence type="ECO:0000256" key="13">
    <source>
        <dbReference type="ARBA" id="ARBA00074306"/>
    </source>
</evidence>
<evidence type="ECO:0000256" key="9">
    <source>
        <dbReference type="ARBA" id="ARBA00022777"/>
    </source>
</evidence>
<dbReference type="HOGENOM" id="CLU_000445_114_10_3"/>
<sequence length="1246" mass="141775">MSNQSDYRLWVKAFSKPSLRTILVVPFVLQILAVVGIAGYLSYKNGQEAVEDLANQVMEEVSERISDRLDTYLQTPQNIVAANHFAVKQGTVKITDFEQLRQQFWQQISLNPSLGSSAFWSEDGQMIGYRRVVSQEDREAVPQLIGKNLTIGTTYLLEVSKANLGQQGFYYVDSQGKPKKLLYQFTDNFRQLPWYRQVKPTKKQSWSQIFISRAADVLVIQSFAPVYNAKSEFKGVFTSTYLLSEISNFLHKLQFSPSGQTFIIERSGNLVATSTREIPHIKDAQGQITRLAASNSRDNRTREIVQQLTQKFGNFGDLKTNQQLRLVSNKQTQFVQVVPYQDKYGVDCLIVVVLPESDFIAQIHANTRNTILLCLGAVGFAIAFGTFTATKITRPLQQLSQASQALAAGELDSQIPSNIPIKELDVISVSFNQMAQELQASFNQVRNALEESKERYTTIFRNSPDPITITDLVNGRLIEVNEAFLNLTGYSRAEVIGRTAVELNLIVNPEEAAEIVQQLQATNRINSYEFNWRVKSGEVKTSLVSSELIELDGQHFVLTISKEIGELKRVENQLQQALQELRNHADNSPLAIIEWDREFRVRRWSKRAEKIFGWNEREVLGKHLNEWEFVYQLDRKEVDQVKERLFSKIERQNILCNRNYTKDGRIIDCEWYNSVLVDKSGEIISILSLAHDITERKQAEVELRESKRLIEQVTESSSAILYIVDLIELRNVYVNSQMERLFGYSVQEIQAMGMNMLPTLVHPEDLPRVRENHLRCFSLLDDEWTEIEYRMRDKQGNWRCLYSRDCVFSRTADGQPKQLLGTAIDITERKQAELEIQRAKEAAVAANHAKSTFLSNMSHELRTPLNIILGFTQLMVKSDNLSPEHLENINIINRSGEHLLNLINDVLDMAKIESGSVTLNERNFNLYQLLDELETMFRLKTNDKGLELIVDRSANVPECVCTDDIKLRQVLINLVNNALKFTQQGSISIQVGLADDRDRNSNKSRFNFAITDTGAGIPGDELEKIFQPFQQTITGKTAKEGTGLGLTISQKFINMMGGKITVSSEVGRGSIFKFDIQVSIPEQAPTKPTHKSTQKVIGVAPNQPQYRILIADDTTVNRLLLSMVISQLGLDIKEAGDGMEVLEIWSQWQPHLIFMDIQMPVMDGVEATQKIRIKEQETWQLEQINNRQVSPHKTVIVALTASIFEEERIAIMSAGCDDFISKPFQLENIIDCLSDHLQLAYIYEQP</sequence>
<dbReference type="Gene3D" id="3.40.50.2300">
    <property type="match status" value="1"/>
</dbReference>
<dbReference type="PROSITE" id="PS50885">
    <property type="entry name" value="HAMP"/>
    <property type="match status" value="1"/>
</dbReference>
<dbReference type="PROSITE" id="PS50112">
    <property type="entry name" value="PAS"/>
    <property type="match status" value="3"/>
</dbReference>
<evidence type="ECO:0000256" key="7">
    <source>
        <dbReference type="ARBA" id="ARBA00022679"/>
    </source>
</evidence>
<dbReference type="eggNOG" id="COG0784">
    <property type="taxonomic scope" value="Bacteria"/>
</dbReference>
<evidence type="ECO:0000256" key="5">
    <source>
        <dbReference type="ARBA" id="ARBA00022475"/>
    </source>
</evidence>
<dbReference type="SMART" id="SM00388">
    <property type="entry name" value="HisKA"/>
    <property type="match status" value="1"/>
</dbReference>
<evidence type="ECO:0000259" key="21">
    <source>
        <dbReference type="PROSITE" id="PS50885"/>
    </source>
</evidence>
<dbReference type="PATRIC" id="fig|1173022.3.peg.849"/>
<feature type="domain" description="PAS" evidence="19">
    <location>
        <begin position="577"/>
        <end position="652"/>
    </location>
</feature>
<dbReference type="eggNOG" id="COG2202">
    <property type="taxonomic scope" value="Bacteria"/>
</dbReference>
<dbReference type="SMART" id="SM00091">
    <property type="entry name" value="PAS"/>
    <property type="match status" value="3"/>
</dbReference>
<keyword evidence="15" id="KW-0175">Coiled coil</keyword>
<dbReference type="InterPro" id="IPR013655">
    <property type="entry name" value="PAS_fold_3"/>
</dbReference>
<dbReference type="InterPro" id="IPR003661">
    <property type="entry name" value="HisK_dim/P_dom"/>
</dbReference>
<keyword evidence="7" id="KW-0808">Transferase</keyword>
<dbReference type="PROSITE" id="PS50113">
    <property type="entry name" value="PAC"/>
    <property type="match status" value="2"/>
</dbReference>
<dbReference type="GO" id="GO:0006355">
    <property type="term" value="P:regulation of DNA-templated transcription"/>
    <property type="evidence" value="ECO:0007669"/>
    <property type="project" value="InterPro"/>
</dbReference>
<dbReference type="Pfam" id="PF02518">
    <property type="entry name" value="HATPase_c"/>
    <property type="match status" value="1"/>
</dbReference>
<evidence type="ECO:0000256" key="4">
    <source>
        <dbReference type="ARBA" id="ARBA00012438"/>
    </source>
</evidence>
<dbReference type="PRINTS" id="PR00344">
    <property type="entry name" value="BCTRLSENSOR"/>
</dbReference>
<dbReference type="SMART" id="SM00387">
    <property type="entry name" value="HATPase_c"/>
    <property type="match status" value="1"/>
</dbReference>
<dbReference type="Pfam" id="PF00989">
    <property type="entry name" value="PAS"/>
    <property type="match status" value="2"/>
</dbReference>
<keyword evidence="5" id="KW-1003">Cell membrane</keyword>
<dbReference type="InterPro" id="IPR000014">
    <property type="entry name" value="PAS"/>
</dbReference>
<keyword evidence="8 16" id="KW-0812">Transmembrane</keyword>
<comment type="subcellular location">
    <subcellularLocation>
        <location evidence="2">Cell membrane</location>
        <topology evidence="2">Multi-pass membrane protein</topology>
    </subcellularLocation>
</comment>
<dbReference type="Gene3D" id="1.10.287.130">
    <property type="match status" value="1"/>
</dbReference>
<dbReference type="SUPFAM" id="SSF158472">
    <property type="entry name" value="HAMP domain-like"/>
    <property type="match status" value="1"/>
</dbReference>
<dbReference type="Pfam" id="PF00512">
    <property type="entry name" value="HisKA"/>
    <property type="match status" value="1"/>
</dbReference>
<dbReference type="GO" id="GO:0000155">
    <property type="term" value="F:phosphorelay sensor kinase activity"/>
    <property type="evidence" value="ECO:0007669"/>
    <property type="project" value="InterPro"/>
</dbReference>
<dbReference type="Pfam" id="PF08447">
    <property type="entry name" value="PAS_3"/>
    <property type="match status" value="1"/>
</dbReference>
<dbReference type="CDD" id="cd17546">
    <property type="entry name" value="REC_hyHK_CKI1_RcsC-like"/>
    <property type="match status" value="1"/>
</dbReference>
<dbReference type="eggNOG" id="COG2205">
    <property type="taxonomic scope" value="Bacteria"/>
</dbReference>
<evidence type="ECO:0000256" key="8">
    <source>
        <dbReference type="ARBA" id="ARBA00022692"/>
    </source>
</evidence>
<reference evidence="22 23" key="1">
    <citation type="submission" date="2012-06" db="EMBL/GenBank/DDBJ databases">
        <title>Finished chromosome of genome of Crinalium epipsammum PCC 9333.</title>
        <authorList>
            <consortium name="US DOE Joint Genome Institute"/>
            <person name="Gugger M."/>
            <person name="Coursin T."/>
            <person name="Rippka R."/>
            <person name="Tandeau De Marsac N."/>
            <person name="Huntemann M."/>
            <person name="Wei C.-L."/>
            <person name="Han J."/>
            <person name="Detter J.C."/>
            <person name="Han C."/>
            <person name="Tapia R."/>
            <person name="Davenport K."/>
            <person name="Daligault H."/>
            <person name="Erkkila T."/>
            <person name="Gu W."/>
            <person name="Munk A.C.C."/>
            <person name="Teshima H."/>
            <person name="Xu Y."/>
            <person name="Chain P."/>
            <person name="Chen A."/>
            <person name="Krypides N."/>
            <person name="Mavromatis K."/>
            <person name="Markowitz V."/>
            <person name="Szeto E."/>
            <person name="Ivanova N."/>
            <person name="Mikhailova N."/>
            <person name="Ovchinnikova G."/>
            <person name="Pagani I."/>
            <person name="Pati A."/>
            <person name="Goodwin L."/>
            <person name="Peters L."/>
            <person name="Pitluck S."/>
            <person name="Woyke T."/>
            <person name="Kerfeld C."/>
        </authorList>
    </citation>
    <scope>NUCLEOTIDE SEQUENCE [LARGE SCALE GENOMIC DNA]</scope>
    <source>
        <strain evidence="22 23">PCC 9333</strain>
    </source>
</reference>
<dbReference type="Pfam" id="PF02743">
    <property type="entry name" value="dCache_1"/>
    <property type="match status" value="1"/>
</dbReference>
<dbReference type="InterPro" id="IPR001789">
    <property type="entry name" value="Sig_transdc_resp-reg_receiver"/>
</dbReference>
<dbReference type="OrthoDB" id="567946at2"/>
<evidence type="ECO:0000259" key="19">
    <source>
        <dbReference type="PROSITE" id="PS50112"/>
    </source>
</evidence>
<dbReference type="STRING" id="1173022.Cri9333_0779"/>
<dbReference type="CDD" id="cd06225">
    <property type="entry name" value="HAMP"/>
    <property type="match status" value="1"/>
</dbReference>
<dbReference type="EMBL" id="CP003620">
    <property type="protein sequence ID" value="AFZ11698.1"/>
    <property type="molecule type" value="Genomic_DNA"/>
</dbReference>
<keyword evidence="11" id="KW-0902">Two-component regulatory system</keyword>
<proteinExistence type="inferred from homology"/>
<dbReference type="CDD" id="cd16922">
    <property type="entry name" value="HATPase_EvgS-ArcB-TorS-like"/>
    <property type="match status" value="1"/>
</dbReference>
<evidence type="ECO:0000256" key="6">
    <source>
        <dbReference type="ARBA" id="ARBA00022553"/>
    </source>
</evidence>
<accession>K9VUB3</accession>
<comment type="catalytic activity">
    <reaction evidence="1">
        <text>ATP + protein L-histidine = ADP + protein N-phospho-L-histidine.</text>
        <dbReference type="EC" id="2.7.13.3"/>
    </reaction>
</comment>
<feature type="domain" description="HAMP" evidence="21">
    <location>
        <begin position="390"/>
        <end position="443"/>
    </location>
</feature>
<dbReference type="GO" id="GO:0005886">
    <property type="term" value="C:plasma membrane"/>
    <property type="evidence" value="ECO:0007669"/>
    <property type="project" value="UniProtKB-SubCell"/>
</dbReference>
<dbReference type="InterPro" id="IPR033479">
    <property type="entry name" value="dCache_1"/>
</dbReference>
<dbReference type="Gene3D" id="6.10.340.10">
    <property type="match status" value="1"/>
</dbReference>
<dbReference type="eggNOG" id="COG5000">
    <property type="taxonomic scope" value="Bacteria"/>
</dbReference>
<gene>
    <name evidence="22" type="ORF">Cri9333_0779</name>
</gene>
<evidence type="ECO:0000256" key="16">
    <source>
        <dbReference type="SAM" id="Phobius"/>
    </source>
</evidence>
<keyword evidence="6 14" id="KW-0597">Phosphoprotein</keyword>
<dbReference type="EC" id="2.7.13.3" evidence="4"/>
<dbReference type="CDD" id="cd18773">
    <property type="entry name" value="PDC1_HK_sensor"/>
    <property type="match status" value="1"/>
</dbReference>
<dbReference type="InterPro" id="IPR036890">
    <property type="entry name" value="HATPase_C_sf"/>
</dbReference>
<feature type="domain" description="PAS" evidence="19">
    <location>
        <begin position="706"/>
        <end position="771"/>
    </location>
</feature>
<organism evidence="22 23">
    <name type="scientific">Crinalium epipsammum PCC 9333</name>
    <dbReference type="NCBI Taxonomy" id="1173022"/>
    <lineage>
        <taxon>Bacteria</taxon>
        <taxon>Bacillati</taxon>
        <taxon>Cyanobacteriota</taxon>
        <taxon>Cyanophyceae</taxon>
        <taxon>Gomontiellales</taxon>
        <taxon>Gomontiellaceae</taxon>
        <taxon>Crinalium</taxon>
    </lineage>
</organism>
<evidence type="ECO:0000256" key="3">
    <source>
        <dbReference type="ARBA" id="ARBA00006402"/>
    </source>
</evidence>
<evidence type="ECO:0000313" key="23">
    <source>
        <dbReference type="Proteomes" id="UP000010472"/>
    </source>
</evidence>
<dbReference type="RefSeq" id="WP_015201820.1">
    <property type="nucleotide sequence ID" value="NC_019753.1"/>
</dbReference>
<feature type="domain" description="PAS" evidence="19">
    <location>
        <begin position="452"/>
        <end position="526"/>
    </location>
</feature>
<dbReference type="InterPro" id="IPR004358">
    <property type="entry name" value="Sig_transdc_His_kin-like_C"/>
</dbReference>
<evidence type="ECO:0000256" key="11">
    <source>
        <dbReference type="ARBA" id="ARBA00023012"/>
    </source>
</evidence>
<protein>
    <recommendedName>
        <fullName evidence="13">Circadian input-output histidine kinase CikA</fullName>
        <ecNumber evidence="4">2.7.13.3</ecNumber>
    </recommendedName>
</protein>
<evidence type="ECO:0000259" key="18">
    <source>
        <dbReference type="PROSITE" id="PS50110"/>
    </source>
</evidence>